<protein>
    <recommendedName>
        <fullName evidence="3">Serine dehydrogenase proteinase</fullName>
    </recommendedName>
</protein>
<reference evidence="1 2" key="1">
    <citation type="submission" date="2020-11" db="EMBL/GenBank/DDBJ databases">
        <authorList>
            <person name="Sun Q."/>
        </authorList>
    </citation>
    <scope>NUCLEOTIDE SEQUENCE [LARGE SCALE GENOMIC DNA]</scope>
    <source>
        <strain evidence="1 2">P8398</strain>
    </source>
</reference>
<dbReference type="PANTHER" id="PTHR35984">
    <property type="entry name" value="PERIPLASMIC SERINE PROTEASE"/>
    <property type="match status" value="1"/>
</dbReference>
<evidence type="ECO:0000313" key="2">
    <source>
        <dbReference type="Proteomes" id="UP000662888"/>
    </source>
</evidence>
<evidence type="ECO:0008006" key="3">
    <source>
        <dbReference type="Google" id="ProtNLM"/>
    </source>
</evidence>
<dbReference type="PANTHER" id="PTHR35984:SF1">
    <property type="entry name" value="PERIPLASMIC SERINE PROTEASE"/>
    <property type="match status" value="1"/>
</dbReference>
<name>A0AA48WDX0_9BURK</name>
<organism evidence="1 2">
    <name type="scientific">Massilia antarctica</name>
    <dbReference type="NCBI Taxonomy" id="2765360"/>
    <lineage>
        <taxon>Bacteria</taxon>
        <taxon>Pseudomonadati</taxon>
        <taxon>Pseudomonadota</taxon>
        <taxon>Betaproteobacteria</taxon>
        <taxon>Burkholderiales</taxon>
        <taxon>Oxalobacteraceae</taxon>
        <taxon>Telluria group</taxon>
        <taxon>Massilia</taxon>
    </lineage>
</organism>
<gene>
    <name evidence="1" type="ORF">IV454_03870</name>
</gene>
<evidence type="ECO:0000313" key="1">
    <source>
        <dbReference type="EMBL" id="QPI50726.1"/>
    </source>
</evidence>
<dbReference type="Proteomes" id="UP000662888">
    <property type="component" value="Chromosome"/>
</dbReference>
<dbReference type="InterPro" id="IPR002825">
    <property type="entry name" value="Pept_S49_ser-pept_pro"/>
</dbReference>
<dbReference type="RefSeq" id="WP_206090403.1">
    <property type="nucleotide sequence ID" value="NZ_CP065053.1"/>
</dbReference>
<keyword evidence="2" id="KW-1185">Reference proteome</keyword>
<dbReference type="SUPFAM" id="SSF52096">
    <property type="entry name" value="ClpP/crotonase"/>
    <property type="match status" value="1"/>
</dbReference>
<sequence>MIQPDRFAMLAQIKGIESLRESRVLVLSASDLDMEILPALYEQCRAIGRVPRLDVVLQCRGGIVNATRRVALLLRQFTDHLGVIVPYHCESSATILALAADDIIAGDLAMFSPIDPHLHGGGGDGDGAATSLSCQDVKMFGAMSEEWFGVSSDEARLQSLGLLCNSIFPPTLTAFYRTTREVMQIGEELLRFQLPGQPEAFRQDVVRQLMFGYHSHNYALTREELEKLGLAIRREPEVEECAWAISKVLQKIVGGGLRESAEAPWNDALLATRDGAMLRKRRSGGFLPRWSELAVSS</sequence>
<accession>A0AA48WDX0</accession>
<dbReference type="EMBL" id="CP065053">
    <property type="protein sequence ID" value="QPI50726.1"/>
    <property type="molecule type" value="Genomic_DNA"/>
</dbReference>
<dbReference type="Pfam" id="PF01972">
    <property type="entry name" value="SDH_protease"/>
    <property type="match status" value="1"/>
</dbReference>
<proteinExistence type="predicted"/>
<dbReference type="InterPro" id="IPR029045">
    <property type="entry name" value="ClpP/crotonase-like_dom_sf"/>
</dbReference>